<keyword evidence="3" id="KW-1185">Reference proteome</keyword>
<feature type="transmembrane region" description="Helical" evidence="1">
    <location>
        <begin position="12"/>
        <end position="29"/>
    </location>
</feature>
<organism evidence="2 3">
    <name type="scientific">Aliikangiella maris</name>
    <dbReference type="NCBI Taxonomy" id="3162458"/>
    <lineage>
        <taxon>Bacteria</taxon>
        <taxon>Pseudomonadati</taxon>
        <taxon>Pseudomonadota</taxon>
        <taxon>Gammaproteobacteria</taxon>
        <taxon>Oceanospirillales</taxon>
        <taxon>Pleioneaceae</taxon>
        <taxon>Aliikangiella</taxon>
    </lineage>
</organism>
<accession>A0ABV2BVB8</accession>
<evidence type="ECO:0000313" key="3">
    <source>
        <dbReference type="Proteomes" id="UP001548189"/>
    </source>
</evidence>
<feature type="transmembrane region" description="Helical" evidence="1">
    <location>
        <begin position="98"/>
        <end position="116"/>
    </location>
</feature>
<protein>
    <submittedName>
        <fullName evidence="2">Uncharacterized protein</fullName>
    </submittedName>
</protein>
<evidence type="ECO:0000313" key="2">
    <source>
        <dbReference type="EMBL" id="MET1255894.1"/>
    </source>
</evidence>
<gene>
    <name evidence="2" type="ORF">ABVT43_12210</name>
</gene>
<keyword evidence="1" id="KW-1133">Transmembrane helix</keyword>
<evidence type="ECO:0000256" key="1">
    <source>
        <dbReference type="SAM" id="Phobius"/>
    </source>
</evidence>
<dbReference type="EMBL" id="JBEVCJ010000014">
    <property type="protein sequence ID" value="MET1255894.1"/>
    <property type="molecule type" value="Genomic_DNA"/>
</dbReference>
<keyword evidence="1" id="KW-0472">Membrane</keyword>
<keyword evidence="1" id="KW-0812">Transmembrane</keyword>
<name>A0ABV2BVB8_9GAMM</name>
<proteinExistence type="predicted"/>
<feature type="transmembrane region" description="Helical" evidence="1">
    <location>
        <begin position="67"/>
        <end position="86"/>
    </location>
</feature>
<dbReference type="RefSeq" id="WP_353896480.1">
    <property type="nucleotide sequence ID" value="NZ_JBEVCJ010000014.1"/>
</dbReference>
<feature type="transmembrane region" description="Helical" evidence="1">
    <location>
        <begin position="41"/>
        <end position="60"/>
    </location>
</feature>
<comment type="caution">
    <text evidence="2">The sequence shown here is derived from an EMBL/GenBank/DDBJ whole genome shotgun (WGS) entry which is preliminary data.</text>
</comment>
<dbReference type="Proteomes" id="UP001548189">
    <property type="component" value="Unassembled WGS sequence"/>
</dbReference>
<sequence length="121" mass="14113">MKTNLFNTRKITIIVLSMFLVIYHIAKIFDVYWDQSTVEQTMLIHLQSIIRIFIVIALILVMRNKAYAVWGMWASISSLILTQYFVYFNDAQTTLSVFSYLKGFIIPSIITILCVYQKKAC</sequence>
<reference evidence="2 3" key="1">
    <citation type="submission" date="2024-06" db="EMBL/GenBank/DDBJ databases">
        <authorList>
            <person name="Li F."/>
        </authorList>
    </citation>
    <scope>NUCLEOTIDE SEQUENCE [LARGE SCALE GENOMIC DNA]</scope>
    <source>
        <strain evidence="2 3">GXAS 311</strain>
    </source>
</reference>